<dbReference type="EMBL" id="CP033459">
    <property type="protein sequence ID" value="QFQ13330.1"/>
    <property type="molecule type" value="Genomic_DNA"/>
</dbReference>
<dbReference type="InterPro" id="IPR005532">
    <property type="entry name" value="SUMF_dom"/>
</dbReference>
<evidence type="ECO:0000256" key="1">
    <source>
        <dbReference type="SAM" id="SignalP"/>
    </source>
</evidence>
<evidence type="ECO:0000259" key="2">
    <source>
        <dbReference type="Pfam" id="PF03781"/>
    </source>
</evidence>
<feature type="chain" id="PRO_5024371488" evidence="1">
    <location>
        <begin position="23"/>
        <end position="283"/>
    </location>
</feature>
<organism evidence="3 4">
    <name type="scientific">Pseudoprevotella muciniphila</name>
    <dbReference type="NCBI Taxonomy" id="2133944"/>
    <lineage>
        <taxon>Bacteria</taxon>
        <taxon>Pseudomonadati</taxon>
        <taxon>Bacteroidota</taxon>
        <taxon>Bacteroidia</taxon>
        <taxon>Bacteroidales</taxon>
        <taxon>Prevotellaceae</taxon>
        <taxon>Pseudoprevotella</taxon>
    </lineage>
</organism>
<dbReference type="InterPro" id="IPR016187">
    <property type="entry name" value="CTDL_fold"/>
</dbReference>
<feature type="signal peptide" evidence="1">
    <location>
        <begin position="1"/>
        <end position="22"/>
    </location>
</feature>
<name>A0A5P8E8W3_9BACT</name>
<keyword evidence="4" id="KW-1185">Reference proteome</keyword>
<evidence type="ECO:0000313" key="4">
    <source>
        <dbReference type="Proteomes" id="UP000249375"/>
    </source>
</evidence>
<gene>
    <name evidence="3" type="ORF">C7Y71_010085</name>
</gene>
<dbReference type="SUPFAM" id="SSF56436">
    <property type="entry name" value="C-type lectin-like"/>
    <property type="match status" value="1"/>
</dbReference>
<dbReference type="Proteomes" id="UP000249375">
    <property type="component" value="Chromosome"/>
</dbReference>
<evidence type="ECO:0000313" key="3">
    <source>
        <dbReference type="EMBL" id="QFQ13330.1"/>
    </source>
</evidence>
<accession>A0A5P8E8W3</accession>
<dbReference type="PROSITE" id="PS51257">
    <property type="entry name" value="PROKAR_LIPOPROTEIN"/>
    <property type="match status" value="1"/>
</dbReference>
<dbReference type="PANTHER" id="PTHR23150">
    <property type="entry name" value="SULFATASE MODIFYING FACTOR 1, 2"/>
    <property type="match status" value="1"/>
</dbReference>
<dbReference type="InterPro" id="IPR051043">
    <property type="entry name" value="Sulfatase_Mod_Factor_Kinase"/>
</dbReference>
<dbReference type="GO" id="GO:0120147">
    <property type="term" value="F:formylglycine-generating oxidase activity"/>
    <property type="evidence" value="ECO:0007669"/>
    <property type="project" value="TreeGrafter"/>
</dbReference>
<keyword evidence="1" id="KW-0732">Signal</keyword>
<protein>
    <submittedName>
        <fullName evidence="3">Formylglycine-generating enzyme family protein</fullName>
    </submittedName>
</protein>
<dbReference type="KEGG" id="alq:C7Y71_010085"/>
<sequence length="283" mass="31192">MKLSIKTIFLLGCLFFSACSSTDDLPYDVAYVTDETATDYSNIDSTVDPKSGSTILTVPVKAGVNIKLIVVEGGSFTMGSSNTDRAAFDDEKTLHEVTLRTFAIGQTEVTQQLWNAVMDNNPSVFKGDDLPVENVTWKDCQTFITRLNTITGLKFRLPTEAQWEYAARGGKKARGTTYSGSNQFEEVGWCHKNAKRRTHPVAQLQPNEIGIYDMTGNVFEWCSDIYGAYSSLSQENPAGLANGSNRVSRGGCFSYSESRARLTLRNNLPPSTKHRGLGLRLVL</sequence>
<dbReference type="Gene3D" id="3.90.1580.10">
    <property type="entry name" value="paralog of FGE (formylglycine-generating enzyme)"/>
    <property type="match status" value="1"/>
</dbReference>
<proteinExistence type="predicted"/>
<dbReference type="OrthoDB" id="9768004at2"/>
<dbReference type="AlphaFoldDB" id="A0A5P8E8W3"/>
<dbReference type="PANTHER" id="PTHR23150:SF19">
    <property type="entry name" value="FORMYLGLYCINE-GENERATING ENZYME"/>
    <property type="match status" value="1"/>
</dbReference>
<dbReference type="Pfam" id="PF03781">
    <property type="entry name" value="FGE-sulfatase"/>
    <property type="match status" value="1"/>
</dbReference>
<dbReference type="InterPro" id="IPR042095">
    <property type="entry name" value="SUMF_sf"/>
</dbReference>
<reference evidence="3 4" key="1">
    <citation type="submission" date="2018-11" db="EMBL/GenBank/DDBJ databases">
        <authorList>
            <person name="Na S.W."/>
            <person name="Baik M."/>
        </authorList>
    </citation>
    <scope>NUCLEOTIDE SEQUENCE [LARGE SCALE GENOMIC DNA]</scope>
    <source>
        <strain evidence="3 4">E39</strain>
    </source>
</reference>
<dbReference type="RefSeq" id="WP_111897560.1">
    <property type="nucleotide sequence ID" value="NZ_CP033459.1"/>
</dbReference>
<feature type="domain" description="Sulfatase-modifying factor enzyme-like" evidence="2">
    <location>
        <begin position="68"/>
        <end position="282"/>
    </location>
</feature>